<accession>A0AAJ7NCU0</accession>
<feature type="region of interest" description="Disordered" evidence="1">
    <location>
        <begin position="719"/>
        <end position="773"/>
    </location>
</feature>
<dbReference type="RefSeq" id="XP_017889021.2">
    <property type="nucleotide sequence ID" value="XM_018033532.2"/>
</dbReference>
<keyword evidence="3" id="KW-1185">Reference proteome</keyword>
<name>A0AAJ7NCU0_9HYME</name>
<feature type="compositionally biased region" description="Polar residues" evidence="1">
    <location>
        <begin position="790"/>
        <end position="800"/>
    </location>
</feature>
<dbReference type="GeneID" id="108630322"/>
<gene>
    <name evidence="4" type="primary">LOC108630322</name>
</gene>
<feature type="compositionally biased region" description="Polar residues" evidence="1">
    <location>
        <begin position="1186"/>
        <end position="1222"/>
    </location>
</feature>
<feature type="region of interest" description="Disordered" evidence="1">
    <location>
        <begin position="134"/>
        <end position="153"/>
    </location>
</feature>
<feature type="compositionally biased region" description="Polar residues" evidence="1">
    <location>
        <begin position="864"/>
        <end position="889"/>
    </location>
</feature>
<protein>
    <submittedName>
        <fullName evidence="4">Uncharacterized protein LOC108630322 isoform X1</fullName>
    </submittedName>
</protein>
<feature type="signal peptide" evidence="2">
    <location>
        <begin position="1"/>
        <end position="18"/>
    </location>
</feature>
<evidence type="ECO:0000256" key="2">
    <source>
        <dbReference type="SAM" id="SignalP"/>
    </source>
</evidence>
<reference evidence="4" key="1">
    <citation type="submission" date="2025-08" db="UniProtKB">
        <authorList>
            <consortium name="RefSeq"/>
        </authorList>
    </citation>
    <scope>IDENTIFICATION</scope>
    <source>
        <tissue evidence="4">Whole body</tissue>
    </source>
</reference>
<evidence type="ECO:0000313" key="4">
    <source>
        <dbReference type="RefSeq" id="XP_017889021.2"/>
    </source>
</evidence>
<sequence>MVARKILILFFLTTQALSAPTGCTEYCGSYHQQYQTQSSNAFQGQTDLSEIASRLQGLDYSRPGTWSQHKDYNVDNGHGKVHEEHGQIVDGPKTVRYYQKNYSSSYSTKYPNTGGSNIEYQNNRYGVHVPTDNTFDSQRAYSQTGTSRSTTEQNRYNQLGSQQHTQSTFMKTNAQSERFENFRGDSENLQVQQHGLPDFNTQHTQESYGTNTQPGNWKRVDSYKTDGGHGRVFTEEGQYVTGDKKVRYYKQNYTSNYSSLDGIPVPDVSKIGIQNIQQEVDKLHKDIAGLSQLSTTNTMGTSNIGIPHTMSSNYGARHYDSTLSETQRNEQSISDTTRGRLPYRSSSQKIFNPTPGYTNVHSTESSGYSKSIHSDSTLHHQVEQSENLDEHQSKLVQNQMFLDNLRNSANIGSVIPSGSTGRVPYNVHWSSSQTKEISGIPHYTRNMNQYNLQNYNQYGNGHTNQGYSHQIEESGYTSSQKAQSGKLITGEIDLGHGEDTVDCAYDSHTHSNYQHQTKYKRNTNREEEQQIDEIVQQTFGNTEFDQHSQQSYDPWKPHTGNQKLEDLTQKTHQFDDLTQQTSGKLEFGQESQQSYQPWKPNTNKNLEDLTQQTSGKLEFGQESQQSYQPWKPNTNKNLEDLTQQTSGKLEFGQESQQSYQPWKPNTNKNLEDLTQQTSGKLEFGQESQQNHQPWESTGDSLTQETDQFHDLTQQTSGKLEFGQESQQSYQPWKPNTNQNLEDLTQQTSGKLEFEQESQQNHQSWEPKGDSLTQETDQFDDLTQQTSGKLEFGQESQQSYQPWKPSGTDPNVDDTTQKTSGKLEFGQESQQNHQSWEPKGESHTQETDQFDDLTQKTSGKLEFGQESQQSYQPWKPNTNQNLEDLTQQISGKLEFGQESQQNYQPWEPKVDSLTQETDQFDDLTQQTSGKLEFGQESQQSYQPWKPNTNQNLEDLTQQTSGKLEFGQESQQNHQSWEPKGDSLTQETDQFDDLTQQTSGKLEFGQESQQSYQPWKPSSTVQNVDTTQQTSGKLEFGQESQQNHQTWEPKGDSLTQEIDQFDDLTQQTSGNLEFGQGSQQSYQPWKPNTNQNLEDLTQQTSGKLEFGQESQQSYQPWKPNTNQNLEDLTQQTSGKLEFGQESQQSHQPWKPSSTVQSVDDTTQQTSGKIEFGQESQQNHQSWEPKGDSLTQEIGQFDDLTQQTSGNLEFGQESQQSYQPWQPNRAQHIDDTSTPSTQSHPKPAEKPKPRSRYSKPAANVQFPSQEIDAGAGTNIRDQNIRGDQGITSSTNKDSSKPLKETEISAYDVEGANVDQENWLHKSNDATVGLQWHYTYHPSDQRQFVQQIDQKNKEGQQELTTISQQAHEETQNKHVTADKNQQSQYYASEPGVKSVRRRVHLMQTQNTLTSDQQASDLANIQKKDVEQNESQPKLEPRILEAYGGGEYDPFHSDDIYAGVTINPSATLLPVHNEDPWYIREKPKDVMTELTPPPLPVEPLDINDTPTTEAAPPPSFWSRIGHKITNTIDKAKSSVDKARERARTIFG</sequence>
<feature type="region of interest" description="Disordered" evidence="1">
    <location>
        <begin position="323"/>
        <end position="380"/>
    </location>
</feature>
<feature type="region of interest" description="Disordered" evidence="1">
    <location>
        <begin position="586"/>
        <end position="701"/>
    </location>
</feature>
<feature type="compositionally biased region" description="Polar residues" evidence="1">
    <location>
        <begin position="981"/>
        <end position="1044"/>
    </location>
</feature>
<organism evidence="3 4">
    <name type="scientific">Ceratina calcarata</name>
    <dbReference type="NCBI Taxonomy" id="156304"/>
    <lineage>
        <taxon>Eukaryota</taxon>
        <taxon>Metazoa</taxon>
        <taxon>Ecdysozoa</taxon>
        <taxon>Arthropoda</taxon>
        <taxon>Hexapoda</taxon>
        <taxon>Insecta</taxon>
        <taxon>Pterygota</taxon>
        <taxon>Neoptera</taxon>
        <taxon>Endopterygota</taxon>
        <taxon>Hymenoptera</taxon>
        <taxon>Apocrita</taxon>
        <taxon>Aculeata</taxon>
        <taxon>Apoidea</taxon>
        <taxon>Anthophila</taxon>
        <taxon>Apidae</taxon>
        <taxon>Ceratina</taxon>
        <taxon>Zadontomerus</taxon>
    </lineage>
</organism>
<feature type="compositionally biased region" description="Polar residues" evidence="1">
    <location>
        <begin position="719"/>
        <end position="749"/>
    </location>
</feature>
<feature type="compositionally biased region" description="Polar residues" evidence="1">
    <location>
        <begin position="543"/>
        <end position="552"/>
    </location>
</feature>
<dbReference type="Proteomes" id="UP000694925">
    <property type="component" value="Unplaced"/>
</dbReference>
<evidence type="ECO:0000256" key="1">
    <source>
        <dbReference type="SAM" id="MobiDB-lite"/>
    </source>
</evidence>
<feature type="compositionally biased region" description="Polar residues" evidence="1">
    <location>
        <begin position="344"/>
        <end position="371"/>
    </location>
</feature>
<feature type="region of interest" description="Disordered" evidence="1">
    <location>
        <begin position="790"/>
        <end position="1296"/>
    </location>
</feature>
<feature type="compositionally biased region" description="Polar residues" evidence="1">
    <location>
        <begin position="323"/>
        <end position="336"/>
    </location>
</feature>
<evidence type="ECO:0000313" key="3">
    <source>
        <dbReference type="Proteomes" id="UP000694925"/>
    </source>
</evidence>
<feature type="compositionally biased region" description="Polar residues" evidence="1">
    <location>
        <begin position="1051"/>
        <end position="1149"/>
    </location>
</feature>
<feature type="region of interest" description="Disordered" evidence="1">
    <location>
        <begin position="1491"/>
        <end position="1514"/>
    </location>
</feature>
<feature type="chain" id="PRO_5042564278" evidence="2">
    <location>
        <begin position="19"/>
        <end position="1542"/>
    </location>
</feature>
<feature type="compositionally biased region" description="Low complexity" evidence="1">
    <location>
        <begin position="1150"/>
        <end position="1164"/>
    </location>
</feature>
<feature type="compositionally biased region" description="Polar residues" evidence="1">
    <location>
        <begin position="911"/>
        <end position="974"/>
    </location>
</feature>
<feature type="region of interest" description="Disordered" evidence="1">
    <location>
        <begin position="1358"/>
        <end position="1383"/>
    </location>
</feature>
<feature type="region of interest" description="Disordered" evidence="1">
    <location>
        <begin position="543"/>
        <end position="562"/>
    </location>
</feature>
<feature type="compositionally biased region" description="Basic and acidic residues" evidence="1">
    <location>
        <begin position="835"/>
        <end position="845"/>
    </location>
</feature>
<keyword evidence="2" id="KW-0732">Signal</keyword>
<proteinExistence type="predicted"/>
<feature type="compositionally biased region" description="Basic and acidic residues" evidence="1">
    <location>
        <begin position="1362"/>
        <end position="1373"/>
    </location>
</feature>